<accession>A0A0F9WI01</accession>
<name>A0A0F9WI01_9MICR</name>
<dbReference type="GeneID" id="36320802"/>
<sequence>MNKFSISFNSIIALYSVLYVVNLVLEVFLTKQILEDFFKSNNSSSIPAYLIYEVLYPKLLQLLEVFFLTNFIFAKTKNSIYQIIVIKLIRISIWLFLAIRYYFGSEYICFAICSVSQFILLGFITEHAHSIIYRKYNHQISMDPDIITLHIINQIITALLNAIRIFLTLRILFQTLFKDVNLNFIYTMVKFICLLGYDVFTRREPRNFMKILILTVLLLIINIFGIFYISYVLIQKIFFQKLVSFLIEWLTLTDMVLCMIYLFISKRKGLSRI</sequence>
<keyword evidence="1" id="KW-0812">Transmembrane</keyword>
<dbReference type="Proteomes" id="UP000034350">
    <property type="component" value="Unassembled WGS sequence"/>
</dbReference>
<dbReference type="RefSeq" id="XP_024331967.1">
    <property type="nucleotide sequence ID" value="XM_024475855.1"/>
</dbReference>
<evidence type="ECO:0000256" key="1">
    <source>
        <dbReference type="SAM" id="Phobius"/>
    </source>
</evidence>
<evidence type="ECO:0000313" key="3">
    <source>
        <dbReference type="Proteomes" id="UP000034350"/>
    </source>
</evidence>
<feature type="transmembrane region" description="Helical" evidence="1">
    <location>
        <begin position="246"/>
        <end position="264"/>
    </location>
</feature>
<gene>
    <name evidence="2" type="ORF">AAJ76_500038507</name>
</gene>
<feature type="transmembrane region" description="Helical" evidence="1">
    <location>
        <begin position="54"/>
        <end position="73"/>
    </location>
</feature>
<keyword evidence="1" id="KW-1133">Transmembrane helix</keyword>
<dbReference type="VEuPathDB" id="MicrosporidiaDB:G9O61_00g003530"/>
<feature type="transmembrane region" description="Helical" evidence="1">
    <location>
        <begin position="184"/>
        <end position="200"/>
    </location>
</feature>
<keyword evidence="3" id="KW-1185">Reference proteome</keyword>
<organism evidence="2 3">
    <name type="scientific">Vairimorpha ceranae</name>
    <dbReference type="NCBI Taxonomy" id="40302"/>
    <lineage>
        <taxon>Eukaryota</taxon>
        <taxon>Fungi</taxon>
        <taxon>Fungi incertae sedis</taxon>
        <taxon>Microsporidia</taxon>
        <taxon>Nosematidae</taxon>
        <taxon>Vairimorpha</taxon>
    </lineage>
</organism>
<protein>
    <submittedName>
        <fullName evidence="2">Uncharacterized protein</fullName>
    </submittedName>
</protein>
<dbReference type="AlphaFoldDB" id="A0A0F9WI01"/>
<feature type="transmembrane region" description="Helical" evidence="1">
    <location>
        <begin position="212"/>
        <end position="234"/>
    </location>
</feature>
<feature type="transmembrane region" description="Helical" evidence="1">
    <location>
        <begin position="105"/>
        <end position="125"/>
    </location>
</feature>
<feature type="transmembrane region" description="Helical" evidence="1">
    <location>
        <begin position="146"/>
        <end position="172"/>
    </location>
</feature>
<feature type="transmembrane region" description="Helical" evidence="1">
    <location>
        <begin position="12"/>
        <end position="34"/>
    </location>
</feature>
<dbReference type="EMBL" id="JPQZ01000005">
    <property type="protein sequence ID" value="KKO76225.1"/>
    <property type="molecule type" value="Genomic_DNA"/>
</dbReference>
<proteinExistence type="predicted"/>
<comment type="caution">
    <text evidence="2">The sequence shown here is derived from an EMBL/GenBank/DDBJ whole genome shotgun (WGS) entry which is preliminary data.</text>
</comment>
<dbReference type="VEuPathDB" id="MicrosporidiaDB:AAJ76_500038507"/>
<feature type="transmembrane region" description="Helical" evidence="1">
    <location>
        <begin position="80"/>
        <end position="99"/>
    </location>
</feature>
<evidence type="ECO:0000313" key="2">
    <source>
        <dbReference type="EMBL" id="KKO76225.1"/>
    </source>
</evidence>
<keyword evidence="1" id="KW-0472">Membrane</keyword>
<dbReference type="VEuPathDB" id="MicrosporidiaDB:NCER_102122"/>
<reference evidence="2 3" key="1">
    <citation type="journal article" date="2015" name="Environ. Microbiol.">
        <title>Genome analyses suggest the presence of polyploidy and recent human-driven expansions in eight global populations of the honeybee pathogen Nosema ceranae.</title>
        <authorList>
            <person name="Pelin A."/>
            <person name="Selman M."/>
            <person name="Aris-Brosou S."/>
            <person name="Farinelli L."/>
            <person name="Corradi N."/>
        </authorList>
    </citation>
    <scope>NUCLEOTIDE SEQUENCE [LARGE SCALE GENOMIC DNA]</scope>
    <source>
        <strain evidence="2 3">PA08 1199</strain>
    </source>
</reference>